<dbReference type="STRING" id="1385517.N800_14500"/>
<dbReference type="Proteomes" id="UP000029998">
    <property type="component" value="Unassembled WGS sequence"/>
</dbReference>
<evidence type="ECO:0000313" key="1">
    <source>
        <dbReference type="EMBL" id="KGM55513.1"/>
    </source>
</evidence>
<accession>A0A0A0EZM6</accession>
<dbReference type="AlphaFoldDB" id="A0A0A0EZM6"/>
<keyword evidence="2" id="KW-1185">Reference proteome</keyword>
<dbReference type="OrthoDB" id="6191549at2"/>
<protein>
    <recommendedName>
        <fullName evidence="3">Dicarboxylate transport domain-containing protein</fullName>
    </recommendedName>
</protein>
<dbReference type="RefSeq" id="WP_052107925.1">
    <property type="nucleotide sequence ID" value="NZ_AVPU01000005.1"/>
</dbReference>
<proteinExistence type="predicted"/>
<dbReference type="EMBL" id="AVPU01000005">
    <property type="protein sequence ID" value="KGM55513.1"/>
    <property type="molecule type" value="Genomic_DNA"/>
</dbReference>
<dbReference type="eggNOG" id="COG2911">
    <property type="taxonomic scope" value="Bacteria"/>
</dbReference>
<sequence length="678" mass="72535">MVRPQPLSPLLLQWVALLAMLFAAGPLHARAMSARVQRVDTAVASLQGVQVRLEWDKDADHGRLRLQARQADAPDLGYRFRNLDWQCPLRRDGKGGWQCAGEVRAAGGAPFQLAVAFGVATTDARVSRGPARMHLQRNAATPDFTRIDLTAVPLAWTQALLAKTWPAAHLKAGRLSGRLDIDSGQGRPLRVSGPLQLRDAALDTPDGTIAAESLGADLDIDAGFAGTDTVSVRGTLRGGELLFGSTYVSLQDRQVALRVQGSKRGEGGWRFPELRWQDEGILVASGNAALTPDGSVREATLRLESASLAPLRDGYLSGWLGLAGLGHLALAGAADAWVDVADGGLRGALVRLHDVTIDDPQGRFDFNGLDGDVAFSGDAPVQSALRWRDGALYGLTFGPARLPFASQGGELRVTEPVALPLLGGEARFDGIRIRPPSDAHGLEIQFGLSLDKLDIAQLSKALDWPAFTGQLSGSIPRARYANDRLDFDGGLDMQLFNGRVQVSSLSMERPFGVAPTLTSDIVIDDLDLESVTGVFGFGSITGALDGHIKGLRLVDWQPVAFDAELHTERKRGLRQRISQRAVQNISSVGDASFVGSLQGRLIALFDDFGYKRIGIACRLADEVCTMDGLGSAGQGFIIVEGAGLPRLTVVGFNRRVDWPTLLERLAAIGTGDVKPVVQ</sequence>
<organism evidence="1 2">
    <name type="scientific">Lysobacter daejeonensis GH1-9</name>
    <dbReference type="NCBI Taxonomy" id="1385517"/>
    <lineage>
        <taxon>Bacteria</taxon>
        <taxon>Pseudomonadati</taxon>
        <taxon>Pseudomonadota</taxon>
        <taxon>Gammaproteobacteria</taxon>
        <taxon>Lysobacterales</taxon>
        <taxon>Lysobacteraceae</taxon>
        <taxon>Aerolutibacter</taxon>
    </lineage>
</organism>
<name>A0A0A0EZM6_9GAMM</name>
<evidence type="ECO:0008006" key="3">
    <source>
        <dbReference type="Google" id="ProtNLM"/>
    </source>
</evidence>
<comment type="caution">
    <text evidence="1">The sequence shown here is derived from an EMBL/GenBank/DDBJ whole genome shotgun (WGS) entry which is preliminary data.</text>
</comment>
<evidence type="ECO:0000313" key="2">
    <source>
        <dbReference type="Proteomes" id="UP000029998"/>
    </source>
</evidence>
<gene>
    <name evidence="1" type="ORF">N800_14500</name>
</gene>
<reference evidence="1 2" key="1">
    <citation type="submission" date="2013-08" db="EMBL/GenBank/DDBJ databases">
        <title>Genome sequencing of Lysobacter.</title>
        <authorList>
            <person name="Zhang S."/>
            <person name="Wang G."/>
        </authorList>
    </citation>
    <scope>NUCLEOTIDE SEQUENCE [LARGE SCALE GENOMIC DNA]</scope>
    <source>
        <strain evidence="1 2">GH1-9</strain>
    </source>
</reference>